<sequence length="113" mass="11620">MSSSTKYNKTNSDTSKTKDGVAATNDIVATDSDVGVGSGHAPSGRNDEAALHSKPSQASAWPSKSSPPDKGDEDDHESDSDDDFPEFPGGNPRGKVVGPVTGGSGRPVKPRPK</sequence>
<evidence type="ECO:0000313" key="2">
    <source>
        <dbReference type="EMBL" id="EDR08038.1"/>
    </source>
</evidence>
<protein>
    <submittedName>
        <fullName evidence="2">Predicted protein</fullName>
    </submittedName>
</protein>
<dbReference type="AlphaFoldDB" id="B0DBP9"/>
<reference evidence="2 3" key="1">
    <citation type="journal article" date="2008" name="Nature">
        <title>The genome of Laccaria bicolor provides insights into mycorrhizal symbiosis.</title>
        <authorList>
            <person name="Martin F."/>
            <person name="Aerts A."/>
            <person name="Ahren D."/>
            <person name="Brun A."/>
            <person name="Danchin E.G.J."/>
            <person name="Duchaussoy F."/>
            <person name="Gibon J."/>
            <person name="Kohler A."/>
            <person name="Lindquist E."/>
            <person name="Pereda V."/>
            <person name="Salamov A."/>
            <person name="Shapiro H.J."/>
            <person name="Wuyts J."/>
            <person name="Blaudez D."/>
            <person name="Buee M."/>
            <person name="Brokstein P."/>
            <person name="Canbaeck B."/>
            <person name="Cohen D."/>
            <person name="Courty P.E."/>
            <person name="Coutinho P.M."/>
            <person name="Delaruelle C."/>
            <person name="Detter J.C."/>
            <person name="Deveau A."/>
            <person name="DiFazio S."/>
            <person name="Duplessis S."/>
            <person name="Fraissinet-Tachet L."/>
            <person name="Lucic E."/>
            <person name="Frey-Klett P."/>
            <person name="Fourrey C."/>
            <person name="Feussner I."/>
            <person name="Gay G."/>
            <person name="Grimwood J."/>
            <person name="Hoegger P.J."/>
            <person name="Jain P."/>
            <person name="Kilaru S."/>
            <person name="Labbe J."/>
            <person name="Lin Y.C."/>
            <person name="Legue V."/>
            <person name="Le Tacon F."/>
            <person name="Marmeisse R."/>
            <person name="Melayah D."/>
            <person name="Montanini B."/>
            <person name="Muratet M."/>
            <person name="Nehls U."/>
            <person name="Niculita-Hirzel H."/>
            <person name="Oudot-Le Secq M.P."/>
            <person name="Peter M."/>
            <person name="Quesneville H."/>
            <person name="Rajashekar B."/>
            <person name="Reich M."/>
            <person name="Rouhier N."/>
            <person name="Schmutz J."/>
            <person name="Yin T."/>
            <person name="Chalot M."/>
            <person name="Henrissat B."/>
            <person name="Kuees U."/>
            <person name="Lucas S."/>
            <person name="Van de Peer Y."/>
            <person name="Podila G.K."/>
            <person name="Polle A."/>
            <person name="Pukkila P.J."/>
            <person name="Richardson P.M."/>
            <person name="Rouze P."/>
            <person name="Sanders I.R."/>
            <person name="Stajich J.E."/>
            <person name="Tunlid A."/>
            <person name="Tuskan G."/>
            <person name="Grigoriev I.V."/>
        </authorList>
    </citation>
    <scope>NUCLEOTIDE SEQUENCE [LARGE SCALE GENOMIC DNA]</scope>
    <source>
        <strain evidence="3">S238N-H82 / ATCC MYA-4686</strain>
    </source>
</reference>
<feature type="compositionally biased region" description="Polar residues" evidence="1">
    <location>
        <begin position="54"/>
        <end position="66"/>
    </location>
</feature>
<keyword evidence="3" id="KW-1185">Reference proteome</keyword>
<organism evidence="3">
    <name type="scientific">Laccaria bicolor (strain S238N-H82 / ATCC MYA-4686)</name>
    <name type="common">Bicoloured deceiver</name>
    <name type="synonym">Laccaria laccata var. bicolor</name>
    <dbReference type="NCBI Taxonomy" id="486041"/>
    <lineage>
        <taxon>Eukaryota</taxon>
        <taxon>Fungi</taxon>
        <taxon>Dikarya</taxon>
        <taxon>Basidiomycota</taxon>
        <taxon>Agaricomycotina</taxon>
        <taxon>Agaricomycetes</taxon>
        <taxon>Agaricomycetidae</taxon>
        <taxon>Agaricales</taxon>
        <taxon>Agaricineae</taxon>
        <taxon>Hydnangiaceae</taxon>
        <taxon>Laccaria</taxon>
    </lineage>
</organism>
<feature type="compositionally biased region" description="Acidic residues" evidence="1">
    <location>
        <begin position="71"/>
        <end position="85"/>
    </location>
</feature>
<dbReference type="KEGG" id="lbc:LACBIDRAFT_297653"/>
<dbReference type="RefSeq" id="XP_001881108.1">
    <property type="nucleotide sequence ID" value="XM_001881073.1"/>
</dbReference>
<accession>B0DBP9</accession>
<gene>
    <name evidence="2" type="ORF">LACBIDRAFT_297653</name>
</gene>
<feature type="compositionally biased region" description="Polar residues" evidence="1">
    <location>
        <begin position="1"/>
        <end position="14"/>
    </location>
</feature>
<dbReference type="GeneID" id="6076893"/>
<dbReference type="HOGENOM" id="CLU_2133941_0_0_1"/>
<evidence type="ECO:0000313" key="3">
    <source>
        <dbReference type="Proteomes" id="UP000001194"/>
    </source>
</evidence>
<evidence type="ECO:0000256" key="1">
    <source>
        <dbReference type="SAM" id="MobiDB-lite"/>
    </source>
</evidence>
<proteinExistence type="predicted"/>
<dbReference type="Proteomes" id="UP000001194">
    <property type="component" value="Unassembled WGS sequence"/>
</dbReference>
<feature type="region of interest" description="Disordered" evidence="1">
    <location>
        <begin position="1"/>
        <end position="113"/>
    </location>
</feature>
<dbReference type="OrthoDB" id="10438522at2759"/>
<dbReference type="EMBL" id="DS547102">
    <property type="protein sequence ID" value="EDR08038.1"/>
    <property type="molecule type" value="Genomic_DNA"/>
</dbReference>
<name>B0DBP9_LACBS</name>
<dbReference type="InParanoid" id="B0DBP9"/>